<gene>
    <name evidence="1" type="ORF">OUZ56_027830</name>
</gene>
<organism evidence="1 2">
    <name type="scientific">Daphnia magna</name>
    <dbReference type="NCBI Taxonomy" id="35525"/>
    <lineage>
        <taxon>Eukaryota</taxon>
        <taxon>Metazoa</taxon>
        <taxon>Ecdysozoa</taxon>
        <taxon>Arthropoda</taxon>
        <taxon>Crustacea</taxon>
        <taxon>Branchiopoda</taxon>
        <taxon>Diplostraca</taxon>
        <taxon>Cladocera</taxon>
        <taxon>Anomopoda</taxon>
        <taxon>Daphniidae</taxon>
        <taxon>Daphnia</taxon>
    </lineage>
</organism>
<evidence type="ECO:0008006" key="3">
    <source>
        <dbReference type="Google" id="ProtNLM"/>
    </source>
</evidence>
<reference evidence="1 2" key="1">
    <citation type="journal article" date="2023" name="Nucleic Acids Res.">
        <title>The hologenome of Daphnia magna reveals possible DNA methylation and microbiome-mediated evolution of the host genome.</title>
        <authorList>
            <person name="Chaturvedi A."/>
            <person name="Li X."/>
            <person name="Dhandapani V."/>
            <person name="Marshall H."/>
            <person name="Kissane S."/>
            <person name="Cuenca-Cambronero M."/>
            <person name="Asole G."/>
            <person name="Calvet F."/>
            <person name="Ruiz-Romero M."/>
            <person name="Marangio P."/>
            <person name="Guigo R."/>
            <person name="Rago D."/>
            <person name="Mirbahai L."/>
            <person name="Eastwood N."/>
            <person name="Colbourne J.K."/>
            <person name="Zhou J."/>
            <person name="Mallon E."/>
            <person name="Orsini L."/>
        </authorList>
    </citation>
    <scope>NUCLEOTIDE SEQUENCE [LARGE SCALE GENOMIC DNA]</scope>
    <source>
        <strain evidence="1">LRV0_1</strain>
    </source>
</reference>
<dbReference type="EMBL" id="JAOYFB010000040">
    <property type="protein sequence ID" value="KAK4035746.1"/>
    <property type="molecule type" value="Genomic_DNA"/>
</dbReference>
<dbReference type="Proteomes" id="UP001234178">
    <property type="component" value="Unassembled WGS sequence"/>
</dbReference>
<name>A0ABR0B222_9CRUS</name>
<evidence type="ECO:0000313" key="2">
    <source>
        <dbReference type="Proteomes" id="UP001234178"/>
    </source>
</evidence>
<accession>A0ABR0B222</accession>
<proteinExistence type="predicted"/>
<protein>
    <recommendedName>
        <fullName evidence="3">Secreted protein</fullName>
    </recommendedName>
</protein>
<keyword evidence="2" id="KW-1185">Reference proteome</keyword>
<sequence>MGLTLFLVVVLSDFITTSLSFCHLVLHFYRSRTANLTCRIGNILSSSWDLNCQHLAKNGKAAFIAHTCFWISGMLNAVTGSFC</sequence>
<evidence type="ECO:0000313" key="1">
    <source>
        <dbReference type="EMBL" id="KAK4035746.1"/>
    </source>
</evidence>
<comment type="caution">
    <text evidence="1">The sequence shown here is derived from an EMBL/GenBank/DDBJ whole genome shotgun (WGS) entry which is preliminary data.</text>
</comment>